<gene>
    <name evidence="1" type="ORF">IHE45_07G054700</name>
</gene>
<name>A0ACB7VR43_DIOAL</name>
<dbReference type="Proteomes" id="UP000827976">
    <property type="component" value="Chromosome 7"/>
</dbReference>
<evidence type="ECO:0000313" key="2">
    <source>
        <dbReference type="Proteomes" id="UP000827976"/>
    </source>
</evidence>
<accession>A0ACB7VR43</accession>
<proteinExistence type="predicted"/>
<organism evidence="1 2">
    <name type="scientific">Dioscorea alata</name>
    <name type="common">Purple yam</name>
    <dbReference type="NCBI Taxonomy" id="55571"/>
    <lineage>
        <taxon>Eukaryota</taxon>
        <taxon>Viridiplantae</taxon>
        <taxon>Streptophyta</taxon>
        <taxon>Embryophyta</taxon>
        <taxon>Tracheophyta</taxon>
        <taxon>Spermatophyta</taxon>
        <taxon>Magnoliopsida</taxon>
        <taxon>Liliopsida</taxon>
        <taxon>Dioscoreales</taxon>
        <taxon>Dioscoreaceae</taxon>
        <taxon>Dioscorea</taxon>
    </lineage>
</organism>
<protein>
    <submittedName>
        <fullName evidence="1">Myc-type basic helix-loop-helix (BHLH) domain-containing protein</fullName>
    </submittedName>
</protein>
<comment type="caution">
    <text evidence="1">The sequence shown here is derived from an EMBL/GenBank/DDBJ whole genome shotgun (WGS) entry which is preliminary data.</text>
</comment>
<dbReference type="EMBL" id="CM037017">
    <property type="protein sequence ID" value="KAH7677014.1"/>
    <property type="molecule type" value="Genomic_DNA"/>
</dbReference>
<reference evidence="2" key="1">
    <citation type="journal article" date="2022" name="Nat. Commun.">
        <title>Chromosome evolution and the genetic basis of agronomically important traits in greater yam.</title>
        <authorList>
            <person name="Bredeson J.V."/>
            <person name="Lyons J.B."/>
            <person name="Oniyinde I.O."/>
            <person name="Okereke N.R."/>
            <person name="Kolade O."/>
            <person name="Nnabue I."/>
            <person name="Nwadili C.O."/>
            <person name="Hribova E."/>
            <person name="Parker M."/>
            <person name="Nwogha J."/>
            <person name="Shu S."/>
            <person name="Carlson J."/>
            <person name="Kariba R."/>
            <person name="Muthemba S."/>
            <person name="Knop K."/>
            <person name="Barton G.J."/>
            <person name="Sherwood A.V."/>
            <person name="Lopez-Montes A."/>
            <person name="Asiedu R."/>
            <person name="Jamnadass R."/>
            <person name="Muchugi A."/>
            <person name="Goodstein D."/>
            <person name="Egesi C.N."/>
            <person name="Featherston J."/>
            <person name="Asfaw A."/>
            <person name="Simpson G.G."/>
            <person name="Dolezel J."/>
            <person name="Hendre P.S."/>
            <person name="Van Deynze A."/>
            <person name="Kumar P.L."/>
            <person name="Obidiegwu J.E."/>
            <person name="Bhattacharjee R."/>
            <person name="Rokhsar D.S."/>
        </authorList>
    </citation>
    <scope>NUCLEOTIDE SEQUENCE [LARGE SCALE GENOMIC DNA]</scope>
    <source>
        <strain evidence="2">cv. TDa95/00328</strain>
    </source>
</reference>
<keyword evidence="2" id="KW-1185">Reference proteome</keyword>
<evidence type="ECO:0000313" key="1">
    <source>
        <dbReference type="EMBL" id="KAH7677014.1"/>
    </source>
</evidence>
<sequence>MYRASLTHKAMRRTRIGARDGVVDGEDDGSLIHCPHLSRPTIQSVHSTMRVDSKRRMLNAFGDAGGASSESPRKRFISERVHCYEISSGQINPRPLRSIPPEVVSPVDMSADRNIEAASNFSKESIVPMGGHSFSSIDGKSSSISNNNENGILALIPIEHNSAGHRFDSDESPSEVNTPAGDTKTRAALRDKLRRAKISEAIKAFENSMPFSEKRCQESVLDDVIDYIKFLKLQLKVLSQSRLGGEAETFPFVQLEGYGHYLLHPQMSSEPLEEVMGQMLETDMQAANELLESKGLTILPCDLAYALL</sequence>